<reference evidence="1" key="1">
    <citation type="journal article" date="2020" name="mSystems">
        <title>Genome- and Community-Level Interaction Insights into Carbon Utilization and Element Cycling Functions of Hydrothermarchaeota in Hydrothermal Sediment.</title>
        <authorList>
            <person name="Zhou Z."/>
            <person name="Liu Y."/>
            <person name="Xu W."/>
            <person name="Pan J."/>
            <person name="Luo Z.H."/>
            <person name="Li M."/>
        </authorList>
    </citation>
    <scope>NUCLEOTIDE SEQUENCE [LARGE SCALE GENOMIC DNA]</scope>
    <source>
        <strain evidence="1">SpSt-81</strain>
    </source>
</reference>
<protein>
    <recommendedName>
        <fullName evidence="2">Integrase catalytic domain-containing protein</fullName>
    </recommendedName>
</protein>
<dbReference type="AlphaFoldDB" id="A0A7C3RLM0"/>
<evidence type="ECO:0000313" key="1">
    <source>
        <dbReference type="EMBL" id="HFX14163.1"/>
    </source>
</evidence>
<comment type="caution">
    <text evidence="1">The sequence shown here is derived from an EMBL/GenBank/DDBJ whole genome shotgun (WGS) entry which is preliminary data.</text>
</comment>
<proteinExistence type="predicted"/>
<sequence length="72" mass="8615">MRELGIIQIYAESSQAKGRIVRFFKTLQCRLKEELRIEGIKDIESANISLKGFIERYNKKFCIEFKILFYHL</sequence>
<evidence type="ECO:0008006" key="2">
    <source>
        <dbReference type="Google" id="ProtNLM"/>
    </source>
</evidence>
<name>A0A7C3RLM0_DICTH</name>
<dbReference type="EMBL" id="DTIN01000037">
    <property type="protein sequence ID" value="HFX14163.1"/>
    <property type="molecule type" value="Genomic_DNA"/>
</dbReference>
<accession>A0A7C3RLM0</accession>
<organism evidence="1">
    <name type="scientific">Dictyoglomus thermophilum</name>
    <dbReference type="NCBI Taxonomy" id="14"/>
    <lineage>
        <taxon>Bacteria</taxon>
        <taxon>Pseudomonadati</taxon>
        <taxon>Dictyoglomota</taxon>
        <taxon>Dictyoglomia</taxon>
        <taxon>Dictyoglomales</taxon>
        <taxon>Dictyoglomaceae</taxon>
        <taxon>Dictyoglomus</taxon>
    </lineage>
</organism>
<gene>
    <name evidence="1" type="ORF">ENW00_08480</name>
</gene>